<accession>A0A8H3VKT7</accession>
<evidence type="ECO:0000256" key="1">
    <source>
        <dbReference type="SAM" id="MobiDB-lite"/>
    </source>
</evidence>
<feature type="domain" description="DJ-1/PfpI" evidence="2">
    <location>
        <begin position="15"/>
        <end position="180"/>
    </location>
</feature>
<feature type="region of interest" description="Disordered" evidence="1">
    <location>
        <begin position="172"/>
        <end position="195"/>
    </location>
</feature>
<comment type="caution">
    <text evidence="3">The sequence shown here is derived from an EMBL/GenBank/DDBJ whole genome shotgun (WGS) entry which is preliminary data.</text>
</comment>
<evidence type="ECO:0000313" key="4">
    <source>
        <dbReference type="Proteomes" id="UP000490939"/>
    </source>
</evidence>
<dbReference type="EMBL" id="WNWR01000182">
    <property type="protein sequence ID" value="KAE9989518.1"/>
    <property type="molecule type" value="Genomic_DNA"/>
</dbReference>
<dbReference type="Pfam" id="PF01965">
    <property type="entry name" value="DJ-1_PfpI"/>
    <property type="match status" value="1"/>
</dbReference>
<dbReference type="InterPro" id="IPR052158">
    <property type="entry name" value="INH-QAR"/>
</dbReference>
<name>A0A8H3VKT7_VENIN</name>
<dbReference type="PANTHER" id="PTHR43130">
    <property type="entry name" value="ARAC-FAMILY TRANSCRIPTIONAL REGULATOR"/>
    <property type="match status" value="1"/>
</dbReference>
<dbReference type="Proteomes" id="UP000490939">
    <property type="component" value="Unassembled WGS sequence"/>
</dbReference>
<dbReference type="InterPro" id="IPR002818">
    <property type="entry name" value="DJ-1/PfpI"/>
</dbReference>
<keyword evidence="4" id="KW-1185">Reference proteome</keyword>
<dbReference type="InterPro" id="IPR029062">
    <property type="entry name" value="Class_I_gatase-like"/>
</dbReference>
<feature type="compositionally biased region" description="Polar residues" evidence="1">
    <location>
        <begin position="178"/>
        <end position="192"/>
    </location>
</feature>
<dbReference type="Gene3D" id="3.40.50.880">
    <property type="match status" value="1"/>
</dbReference>
<evidence type="ECO:0000313" key="3">
    <source>
        <dbReference type="EMBL" id="KAE9989518.1"/>
    </source>
</evidence>
<dbReference type="PANTHER" id="PTHR43130:SF15">
    <property type="entry name" value="THIJ_PFPI FAMILY PROTEIN (AFU_ORTHOLOGUE AFUA_5G14240)"/>
    <property type="match status" value="1"/>
</dbReference>
<organism evidence="3 4">
    <name type="scientific">Venturia inaequalis</name>
    <name type="common">Apple scab fungus</name>
    <dbReference type="NCBI Taxonomy" id="5025"/>
    <lineage>
        <taxon>Eukaryota</taxon>
        <taxon>Fungi</taxon>
        <taxon>Dikarya</taxon>
        <taxon>Ascomycota</taxon>
        <taxon>Pezizomycotina</taxon>
        <taxon>Dothideomycetes</taxon>
        <taxon>Pleosporomycetidae</taxon>
        <taxon>Venturiales</taxon>
        <taxon>Venturiaceae</taxon>
        <taxon>Venturia</taxon>
    </lineage>
</organism>
<dbReference type="SUPFAM" id="SSF52317">
    <property type="entry name" value="Class I glutamine amidotransferase-like"/>
    <property type="match status" value="1"/>
</dbReference>
<protein>
    <recommendedName>
        <fullName evidence="2">DJ-1/PfpI domain-containing protein</fullName>
    </recommendedName>
</protein>
<dbReference type="AlphaFoldDB" id="A0A8H3VKT7"/>
<gene>
    <name evidence="3" type="ORF">EG327_002599</name>
</gene>
<sequence length="261" mass="28023">MTENSSSPPPEKYGIILFPGFQALDVFGPLDSLNMLGRERTISLSIIAATLDPVSTRPPNVNDTRSPLFAERVVPTHTFENAPGDLEVLIVPGGQGTRSSENMIPIHAFLRKTVPTLRYLLTVCTGSAVVAQTGLLDQRRATTNKKAWGWVVKQGINVRWVGKARWVIDDPSVSSSSAETTGTAGNPSQTSVGKGGVAETAKHIPIWSSSGVAAGMDMIFAFIKQVYGKESADGLANILEYERHEDASWDPFAKIWGVGGS</sequence>
<proteinExistence type="predicted"/>
<reference evidence="3 4" key="1">
    <citation type="submission" date="2019-07" db="EMBL/GenBank/DDBJ databases">
        <title>Venturia inaequalis Genome Resource.</title>
        <authorList>
            <person name="Lichtner F.J."/>
        </authorList>
    </citation>
    <scope>NUCLEOTIDE SEQUENCE [LARGE SCALE GENOMIC DNA]</scope>
    <source>
        <strain evidence="3 4">DMI_063113</strain>
    </source>
</reference>
<evidence type="ECO:0000259" key="2">
    <source>
        <dbReference type="Pfam" id="PF01965"/>
    </source>
</evidence>
<dbReference type="CDD" id="cd03139">
    <property type="entry name" value="GATase1_PfpI_2"/>
    <property type="match status" value="1"/>
</dbReference>